<sequence>MQPGRRRDHPETSREQPVHSGHQTLVALRVHLRRAADVAGQQPFVDEPGQRRLGRDVAVPVRQLARVPQRVLQRWRCDEEPQAQHGKKRLRERPDIRHAPAAVQALQRLQGPVGEPELAVVVVLDDDRVRARGPRQQRRAAGQGHRRPERELV</sequence>
<gene>
    <name evidence="2" type="ORF">AA23TX_03564</name>
</gene>
<dbReference type="AlphaFoldDB" id="A0A6I8LNS5"/>
<evidence type="ECO:0000256" key="1">
    <source>
        <dbReference type="SAM" id="MobiDB-lite"/>
    </source>
</evidence>
<evidence type="ECO:0000313" key="2">
    <source>
        <dbReference type="EMBL" id="VVJ18543.1"/>
    </source>
</evidence>
<dbReference type="EMBL" id="CABVGP010000001">
    <property type="protein sequence ID" value="VVJ18543.1"/>
    <property type="molecule type" value="Genomic_DNA"/>
</dbReference>
<accession>A0A6I8LNS5</accession>
<feature type="region of interest" description="Disordered" evidence="1">
    <location>
        <begin position="1"/>
        <end position="22"/>
    </location>
</feature>
<protein>
    <submittedName>
        <fullName evidence="2">Uncharacterized protein</fullName>
    </submittedName>
</protein>
<organism evidence="2 3">
    <name type="scientific">Amycolatopsis camponoti</name>
    <dbReference type="NCBI Taxonomy" id="2606593"/>
    <lineage>
        <taxon>Bacteria</taxon>
        <taxon>Bacillati</taxon>
        <taxon>Actinomycetota</taxon>
        <taxon>Actinomycetes</taxon>
        <taxon>Pseudonocardiales</taxon>
        <taxon>Pseudonocardiaceae</taxon>
        <taxon>Amycolatopsis</taxon>
    </lineage>
</organism>
<feature type="compositionally biased region" description="Basic and acidic residues" evidence="1">
    <location>
        <begin position="8"/>
        <end position="17"/>
    </location>
</feature>
<evidence type="ECO:0000313" key="3">
    <source>
        <dbReference type="Proteomes" id="UP000399805"/>
    </source>
</evidence>
<dbReference type="Proteomes" id="UP000399805">
    <property type="component" value="Unassembled WGS sequence"/>
</dbReference>
<proteinExistence type="predicted"/>
<reference evidence="2 3" key="1">
    <citation type="submission" date="2019-09" db="EMBL/GenBank/DDBJ databases">
        <authorList>
            <person name="Leyn A S."/>
        </authorList>
    </citation>
    <scope>NUCLEOTIDE SEQUENCE [LARGE SCALE GENOMIC DNA]</scope>
    <source>
        <strain evidence="2">AA231_1</strain>
    </source>
</reference>
<keyword evidence="3" id="KW-1185">Reference proteome</keyword>
<name>A0A6I8LNS5_9PSEU</name>
<feature type="region of interest" description="Disordered" evidence="1">
    <location>
        <begin position="131"/>
        <end position="153"/>
    </location>
</feature>